<name>A0ABS5BSK4_9BACT</name>
<dbReference type="InterPro" id="IPR003661">
    <property type="entry name" value="HisK_dim/P_dom"/>
</dbReference>
<keyword evidence="5 9" id="KW-0418">Kinase</keyword>
<dbReference type="PRINTS" id="PR00344">
    <property type="entry name" value="BCTRLSENSOR"/>
</dbReference>
<dbReference type="Gene3D" id="1.10.287.130">
    <property type="match status" value="1"/>
</dbReference>
<dbReference type="Proteomes" id="UP000676565">
    <property type="component" value="Unassembled WGS sequence"/>
</dbReference>
<keyword evidence="6" id="KW-0175">Coiled coil</keyword>
<evidence type="ECO:0000313" key="9">
    <source>
        <dbReference type="EMBL" id="MBP3956722.1"/>
    </source>
</evidence>
<keyword evidence="10" id="KW-1185">Reference proteome</keyword>
<evidence type="ECO:0000256" key="5">
    <source>
        <dbReference type="ARBA" id="ARBA00022777"/>
    </source>
</evidence>
<feature type="coiled-coil region" evidence="6">
    <location>
        <begin position="46"/>
        <end position="73"/>
    </location>
</feature>
<feature type="region of interest" description="Disordered" evidence="7">
    <location>
        <begin position="1"/>
        <end position="37"/>
    </location>
</feature>
<dbReference type="InterPro" id="IPR005467">
    <property type="entry name" value="His_kinase_dom"/>
</dbReference>
<dbReference type="PANTHER" id="PTHR42878:SF15">
    <property type="entry name" value="BACTERIOPHYTOCHROME"/>
    <property type="match status" value="1"/>
</dbReference>
<gene>
    <name evidence="9" type="ORF">J8F10_15730</name>
</gene>
<dbReference type="PROSITE" id="PS50109">
    <property type="entry name" value="HIS_KIN"/>
    <property type="match status" value="1"/>
</dbReference>
<proteinExistence type="predicted"/>
<dbReference type="Gene3D" id="3.30.565.10">
    <property type="entry name" value="Histidine kinase-like ATPase, C-terminal domain"/>
    <property type="match status" value="1"/>
</dbReference>
<sequence>MDNKTMALERLADTKDALKSSQKCEDPEQKSRELLHSSEAARQLTLAAISERVESLKQEAHDLAAAVESTRLDTKSQSDRNTAALEQKARDLAEYVENLRVRTRLLSDTKIAELGHSEQATSRLNEELERRVTERTVQLEAANRELEAFCFSVSHDLRAPLRALDGFSQELLQGYSDRLDETGQHYLRRVRAGTQRMGQLIDDLLKLSRVTRSEMRHERVDLTAMAGDVVAELREREPGRSISFTARPGLSAVGDPPLIRVVLDNLLGNAWKFTAKNPTATIAFDCVEVQGRPALVVRDDGAGFDMAFVGKLFGAFQRLHSDRDFSGTGVGLATVQRAVRRHGGEIWAEGAIGHGAAFFFTLPGIEDLT</sequence>
<comment type="catalytic activity">
    <reaction evidence="1">
        <text>ATP + protein L-histidine = ADP + protein N-phospho-L-histidine.</text>
        <dbReference type="EC" id="2.7.13.3"/>
    </reaction>
</comment>
<evidence type="ECO:0000256" key="1">
    <source>
        <dbReference type="ARBA" id="ARBA00000085"/>
    </source>
</evidence>
<evidence type="ECO:0000256" key="7">
    <source>
        <dbReference type="SAM" id="MobiDB-lite"/>
    </source>
</evidence>
<dbReference type="SMART" id="SM00387">
    <property type="entry name" value="HATPase_c"/>
    <property type="match status" value="1"/>
</dbReference>
<dbReference type="InterPro" id="IPR004358">
    <property type="entry name" value="Sig_transdc_His_kin-like_C"/>
</dbReference>
<feature type="compositionally biased region" description="Basic and acidic residues" evidence="7">
    <location>
        <begin position="10"/>
        <end position="36"/>
    </location>
</feature>
<dbReference type="InterPro" id="IPR036890">
    <property type="entry name" value="HATPase_C_sf"/>
</dbReference>
<protein>
    <recommendedName>
        <fullName evidence="2">histidine kinase</fullName>
        <ecNumber evidence="2">2.7.13.3</ecNumber>
    </recommendedName>
</protein>
<dbReference type="RefSeq" id="WP_210655109.1">
    <property type="nucleotide sequence ID" value="NZ_JAGKQQ010000001.1"/>
</dbReference>
<evidence type="ECO:0000256" key="4">
    <source>
        <dbReference type="ARBA" id="ARBA00022679"/>
    </source>
</evidence>
<evidence type="ECO:0000256" key="6">
    <source>
        <dbReference type="SAM" id="Coils"/>
    </source>
</evidence>
<keyword evidence="3" id="KW-0597">Phosphoprotein</keyword>
<dbReference type="Pfam" id="PF02518">
    <property type="entry name" value="HATPase_c"/>
    <property type="match status" value="1"/>
</dbReference>
<dbReference type="Pfam" id="PF00512">
    <property type="entry name" value="HisKA"/>
    <property type="match status" value="1"/>
</dbReference>
<keyword evidence="4" id="KW-0808">Transferase</keyword>
<dbReference type="PANTHER" id="PTHR42878">
    <property type="entry name" value="TWO-COMPONENT HISTIDINE KINASE"/>
    <property type="match status" value="1"/>
</dbReference>
<dbReference type="SUPFAM" id="SSF55874">
    <property type="entry name" value="ATPase domain of HSP90 chaperone/DNA topoisomerase II/histidine kinase"/>
    <property type="match status" value="1"/>
</dbReference>
<evidence type="ECO:0000256" key="2">
    <source>
        <dbReference type="ARBA" id="ARBA00012438"/>
    </source>
</evidence>
<dbReference type="CDD" id="cd00082">
    <property type="entry name" value="HisKA"/>
    <property type="match status" value="1"/>
</dbReference>
<dbReference type="InterPro" id="IPR003594">
    <property type="entry name" value="HATPase_dom"/>
</dbReference>
<reference evidence="9 10" key="1">
    <citation type="submission" date="2021-04" db="EMBL/GenBank/DDBJ databases">
        <authorList>
            <person name="Ivanova A."/>
        </authorList>
    </citation>
    <scope>NUCLEOTIDE SEQUENCE [LARGE SCALE GENOMIC DNA]</scope>
    <source>
        <strain evidence="9 10">G18</strain>
    </source>
</reference>
<dbReference type="SUPFAM" id="SSF47384">
    <property type="entry name" value="Homodimeric domain of signal transducing histidine kinase"/>
    <property type="match status" value="1"/>
</dbReference>
<dbReference type="GO" id="GO:0016301">
    <property type="term" value="F:kinase activity"/>
    <property type="evidence" value="ECO:0007669"/>
    <property type="project" value="UniProtKB-KW"/>
</dbReference>
<evidence type="ECO:0000313" key="10">
    <source>
        <dbReference type="Proteomes" id="UP000676565"/>
    </source>
</evidence>
<evidence type="ECO:0000256" key="3">
    <source>
        <dbReference type="ARBA" id="ARBA00022553"/>
    </source>
</evidence>
<evidence type="ECO:0000259" key="8">
    <source>
        <dbReference type="PROSITE" id="PS50109"/>
    </source>
</evidence>
<organism evidence="9 10">
    <name type="scientific">Gemmata palustris</name>
    <dbReference type="NCBI Taxonomy" id="2822762"/>
    <lineage>
        <taxon>Bacteria</taxon>
        <taxon>Pseudomonadati</taxon>
        <taxon>Planctomycetota</taxon>
        <taxon>Planctomycetia</taxon>
        <taxon>Gemmatales</taxon>
        <taxon>Gemmataceae</taxon>
        <taxon>Gemmata</taxon>
    </lineage>
</organism>
<dbReference type="SMART" id="SM00388">
    <property type="entry name" value="HisKA"/>
    <property type="match status" value="1"/>
</dbReference>
<feature type="domain" description="Histidine kinase" evidence="8">
    <location>
        <begin position="152"/>
        <end position="366"/>
    </location>
</feature>
<dbReference type="EC" id="2.7.13.3" evidence="2"/>
<accession>A0ABS5BSK4</accession>
<dbReference type="EMBL" id="JAGKQQ010000001">
    <property type="protein sequence ID" value="MBP3956722.1"/>
    <property type="molecule type" value="Genomic_DNA"/>
</dbReference>
<comment type="caution">
    <text evidence="9">The sequence shown here is derived from an EMBL/GenBank/DDBJ whole genome shotgun (WGS) entry which is preliminary data.</text>
</comment>
<dbReference type="InterPro" id="IPR050351">
    <property type="entry name" value="BphY/WalK/GraS-like"/>
</dbReference>
<dbReference type="InterPro" id="IPR036097">
    <property type="entry name" value="HisK_dim/P_sf"/>
</dbReference>